<evidence type="ECO:0000313" key="9">
    <source>
        <dbReference type="RefSeq" id="XP_046587095.1"/>
    </source>
</evidence>
<dbReference type="RefSeq" id="XP_046587096.1">
    <property type="nucleotide sequence ID" value="XM_046731140.1"/>
</dbReference>
<proteinExistence type="inferred from homology"/>
<sequence length="379" mass="43043">MSSRKTLSASKDMDNKDGENRALIKVIDRPTFILKTREGESRAVSPSQRNGSKKDTESNTSSKLADTRPALPTRLEMTHTVKFMDEGMQLLESPLDFLYDQQDFLVVGCVGTRGVGKSTIMSLLTANYMSDVFPTQTLSHHESGSNCTSGVDFYVTKNRVIYLDTQPILSGVAIDHSGLYEQKKNNNDFANIENNVELQSLQLTSFLLSVCHVVIFIQDWFVDPNLIRFIQTAEMLKPSSASAMDQDFVEYYPHILFLHNKAELQDFMPDSMNMMKDFYNKVFINSRLLTHSGLNMASSVVDGQLNLFVIPEITNEDETIVHDSAEKISEKLRMRIHGISRNNMTSTVLTEKNWYHYASKIMDTIKKSHLFSEYGRLMP</sequence>
<evidence type="ECO:0000256" key="1">
    <source>
        <dbReference type="ARBA" id="ARBA00007712"/>
    </source>
</evidence>
<feature type="compositionally biased region" description="Basic and acidic residues" evidence="3">
    <location>
        <begin position="11"/>
        <end position="22"/>
    </location>
</feature>
<dbReference type="GeneID" id="107221701"/>
<dbReference type="PANTHER" id="PTHR14270:SF0">
    <property type="entry name" value="NONSENSE-MEDIATED MRNA DECAY FACTOR SMG9"/>
    <property type="match status" value="1"/>
</dbReference>
<dbReference type="OrthoDB" id="79514at2759"/>
<reference evidence="5 6" key="1">
    <citation type="submission" date="2025-05" db="UniProtKB">
        <authorList>
            <consortium name="RefSeq"/>
        </authorList>
    </citation>
    <scope>IDENTIFICATION</scope>
    <source>
        <tissue evidence="5 6">Thorax and Abdomen</tissue>
    </source>
</reference>
<dbReference type="RefSeq" id="XP_046587095.1">
    <property type="nucleotide sequence ID" value="XM_046731139.1"/>
</dbReference>
<organism evidence="4 6">
    <name type="scientific">Neodiprion lecontei</name>
    <name type="common">Redheaded pine sawfly</name>
    <dbReference type="NCBI Taxonomy" id="441921"/>
    <lineage>
        <taxon>Eukaryota</taxon>
        <taxon>Metazoa</taxon>
        <taxon>Ecdysozoa</taxon>
        <taxon>Arthropoda</taxon>
        <taxon>Hexapoda</taxon>
        <taxon>Insecta</taxon>
        <taxon>Pterygota</taxon>
        <taxon>Neoptera</taxon>
        <taxon>Endopterygota</taxon>
        <taxon>Hymenoptera</taxon>
        <taxon>Tenthredinoidea</taxon>
        <taxon>Diprionidae</taxon>
        <taxon>Diprioninae</taxon>
        <taxon>Neodiprion</taxon>
    </lineage>
</organism>
<evidence type="ECO:0000313" key="8">
    <source>
        <dbReference type="RefSeq" id="XP_015516276.2"/>
    </source>
</evidence>
<evidence type="ECO:0000313" key="7">
    <source>
        <dbReference type="RefSeq" id="XP_015516275.2"/>
    </source>
</evidence>
<dbReference type="RefSeq" id="XP_015516276.2">
    <property type="nucleotide sequence ID" value="XM_015660790.2"/>
</dbReference>
<dbReference type="InterPro" id="IPR019354">
    <property type="entry name" value="SMG8-like"/>
</dbReference>
<comment type="similarity">
    <text evidence="1">Belongs to the SMG9 family.</text>
</comment>
<dbReference type="SUPFAM" id="SSF52540">
    <property type="entry name" value="P-loop containing nucleoside triphosphate hydrolases"/>
    <property type="match status" value="1"/>
</dbReference>
<evidence type="ECO:0000313" key="6">
    <source>
        <dbReference type="RefSeq" id="XP_015516274.2"/>
    </source>
</evidence>
<evidence type="ECO:0000256" key="3">
    <source>
        <dbReference type="SAM" id="MobiDB-lite"/>
    </source>
</evidence>
<dbReference type="RefSeq" id="XP_015516274.2">
    <property type="nucleotide sequence ID" value="XM_015660788.2"/>
</dbReference>
<dbReference type="GO" id="GO:0000184">
    <property type="term" value="P:nuclear-transcribed mRNA catabolic process, nonsense-mediated decay"/>
    <property type="evidence" value="ECO:0007669"/>
    <property type="project" value="UniProtKB-KW"/>
</dbReference>
<feature type="region of interest" description="Disordered" evidence="3">
    <location>
        <begin position="1"/>
        <end position="22"/>
    </location>
</feature>
<dbReference type="InterPro" id="IPR027417">
    <property type="entry name" value="P-loop_NTPase"/>
</dbReference>
<dbReference type="RefSeq" id="XP_015516273.2">
    <property type="nucleotide sequence ID" value="XM_015660787.2"/>
</dbReference>
<evidence type="ECO:0000313" key="10">
    <source>
        <dbReference type="RefSeq" id="XP_046587096.1"/>
    </source>
</evidence>
<dbReference type="Pfam" id="PF10220">
    <property type="entry name" value="Smg8_Smg9"/>
    <property type="match status" value="1"/>
</dbReference>
<dbReference type="Proteomes" id="UP000829291">
    <property type="component" value="Chromosome 2"/>
</dbReference>
<evidence type="ECO:0000256" key="2">
    <source>
        <dbReference type="ARBA" id="ARBA00023161"/>
    </source>
</evidence>
<evidence type="ECO:0000313" key="5">
    <source>
        <dbReference type="RefSeq" id="XP_015516273.2"/>
    </source>
</evidence>
<keyword evidence="2" id="KW-0866">Nonsense-mediated mRNA decay</keyword>
<keyword evidence="4" id="KW-1185">Reference proteome</keyword>
<protein>
    <submittedName>
        <fullName evidence="5 6">Protein SMG9 isoform X1</fullName>
    </submittedName>
</protein>
<dbReference type="PANTHER" id="PTHR14270">
    <property type="entry name" value="NONSENSE-MEDIATED MRNA DECAY FACTOR SMG9"/>
    <property type="match status" value="1"/>
</dbReference>
<gene>
    <name evidence="5 6 7 8 9 10" type="primary">LOC107221701</name>
</gene>
<dbReference type="InterPro" id="IPR039177">
    <property type="entry name" value="SMG9"/>
</dbReference>
<dbReference type="AlphaFoldDB" id="A0A6J0BNS2"/>
<dbReference type="RefSeq" id="XP_015516275.2">
    <property type="nucleotide sequence ID" value="XM_015660789.2"/>
</dbReference>
<evidence type="ECO:0000313" key="4">
    <source>
        <dbReference type="Proteomes" id="UP000829291"/>
    </source>
</evidence>
<feature type="region of interest" description="Disordered" evidence="3">
    <location>
        <begin position="36"/>
        <end position="71"/>
    </location>
</feature>
<name>A0A6J0BNS2_NEOLC</name>
<dbReference type="KEGG" id="nlo:107221701"/>
<accession>A0A6J0BNS2</accession>